<protein>
    <submittedName>
        <fullName evidence="2">Uncharacterized protein</fullName>
    </submittedName>
</protein>
<comment type="caution">
    <text evidence="2">The sequence shown here is derived from an EMBL/GenBank/DDBJ whole genome shotgun (WGS) entry which is preliminary data.</text>
</comment>
<sequence>MAEGSSAAGKTPRGVSAATVSAPGKKARCEGGSELEERAVWPSEEDLPVGVFTVKNQELDIPVMNTTEKPMILKEGEELGQWGTEKWKSKWEEMNPLMMDKEIPHLDREEHPVCTAEGRVQGKATG</sequence>
<organism evidence="2 3">
    <name type="scientific">Cylicocyclus nassatus</name>
    <name type="common">Nematode worm</name>
    <dbReference type="NCBI Taxonomy" id="53992"/>
    <lineage>
        <taxon>Eukaryota</taxon>
        <taxon>Metazoa</taxon>
        <taxon>Ecdysozoa</taxon>
        <taxon>Nematoda</taxon>
        <taxon>Chromadorea</taxon>
        <taxon>Rhabditida</taxon>
        <taxon>Rhabditina</taxon>
        <taxon>Rhabditomorpha</taxon>
        <taxon>Strongyloidea</taxon>
        <taxon>Strongylidae</taxon>
        <taxon>Cylicocyclus</taxon>
    </lineage>
</organism>
<feature type="region of interest" description="Disordered" evidence="1">
    <location>
        <begin position="1"/>
        <end position="38"/>
    </location>
</feature>
<reference evidence="2" key="1">
    <citation type="submission" date="2023-07" db="EMBL/GenBank/DDBJ databases">
        <authorList>
            <consortium name="CYATHOMIX"/>
        </authorList>
    </citation>
    <scope>NUCLEOTIDE SEQUENCE</scope>
    <source>
        <strain evidence="2">N/A</strain>
    </source>
</reference>
<dbReference type="Proteomes" id="UP001176961">
    <property type="component" value="Unassembled WGS sequence"/>
</dbReference>
<name>A0AA36GTV7_CYLNA</name>
<dbReference type="EMBL" id="CATQJL010000223">
    <property type="protein sequence ID" value="CAJ0598183.1"/>
    <property type="molecule type" value="Genomic_DNA"/>
</dbReference>
<keyword evidence="3" id="KW-1185">Reference proteome</keyword>
<evidence type="ECO:0000256" key="1">
    <source>
        <dbReference type="SAM" id="MobiDB-lite"/>
    </source>
</evidence>
<proteinExistence type="predicted"/>
<feature type="region of interest" description="Disordered" evidence="1">
    <location>
        <begin position="104"/>
        <end position="126"/>
    </location>
</feature>
<evidence type="ECO:0000313" key="2">
    <source>
        <dbReference type="EMBL" id="CAJ0598183.1"/>
    </source>
</evidence>
<feature type="compositionally biased region" description="Basic and acidic residues" evidence="1">
    <location>
        <begin position="27"/>
        <end position="38"/>
    </location>
</feature>
<dbReference type="AlphaFoldDB" id="A0AA36GTV7"/>
<accession>A0AA36GTV7</accession>
<gene>
    <name evidence="2" type="ORF">CYNAS_LOCUS10166</name>
</gene>
<evidence type="ECO:0000313" key="3">
    <source>
        <dbReference type="Proteomes" id="UP001176961"/>
    </source>
</evidence>